<gene>
    <name evidence="1" type="ORF">EGYM00392_LOCUS22683</name>
</gene>
<proteinExistence type="predicted"/>
<evidence type="ECO:0000313" key="1">
    <source>
        <dbReference type="EMBL" id="CAD9011582.1"/>
    </source>
</evidence>
<organism evidence="1">
    <name type="scientific">Eutreptiella gymnastica</name>
    <dbReference type="NCBI Taxonomy" id="73025"/>
    <lineage>
        <taxon>Eukaryota</taxon>
        <taxon>Discoba</taxon>
        <taxon>Euglenozoa</taxon>
        <taxon>Euglenida</taxon>
        <taxon>Spirocuta</taxon>
        <taxon>Euglenophyceae</taxon>
        <taxon>Eutreptiales</taxon>
        <taxon>Eutreptiaceae</taxon>
        <taxon>Eutreptiella</taxon>
    </lineage>
</organism>
<accession>A0A7S1NCQ9</accession>
<reference evidence="1" key="1">
    <citation type="submission" date="2021-01" db="EMBL/GenBank/DDBJ databases">
        <authorList>
            <person name="Corre E."/>
            <person name="Pelletier E."/>
            <person name="Niang G."/>
            <person name="Scheremetjew M."/>
            <person name="Finn R."/>
            <person name="Kale V."/>
            <person name="Holt S."/>
            <person name="Cochrane G."/>
            <person name="Meng A."/>
            <person name="Brown T."/>
            <person name="Cohen L."/>
        </authorList>
    </citation>
    <scope>NUCLEOTIDE SEQUENCE</scope>
    <source>
        <strain evidence="1">NIES-381</strain>
    </source>
</reference>
<dbReference type="AlphaFoldDB" id="A0A7S1NCQ9"/>
<protein>
    <submittedName>
        <fullName evidence="1">Uncharacterized protein</fullName>
    </submittedName>
</protein>
<dbReference type="EMBL" id="HBGA01061203">
    <property type="protein sequence ID" value="CAD9011582.1"/>
    <property type="molecule type" value="Transcribed_RNA"/>
</dbReference>
<sequence>MWLLSLQCISQHHMLCSHYELPALQLCPTAGMAVTGSHPACTFSLLCAPSTQPKPDFASLRKVYRRWWWSYEHVKLIRQTGLPRVADQLLQSTAGCPNGAFLLLVLGALLTNGCCSKRRKRCSLLSTSGLL</sequence>
<name>A0A7S1NCQ9_9EUGL</name>